<sequence length="614" mass="71328">MEVKFFTNSNRILDLSKQKVSVQESNSKVNDKMFSKFMFPFEIYMDEEFINSFGDFDSYETFGLDSKIEGFLLFENYLHEGRLIIESIEGKYLTGQIDFGFEELPNWSKKLSELSLEQFDVSDIHIYAKEICGKKYPQTNFNFPRIYTSKYSPDDKMWDAFNGYYNDLDVGGFEMVRNEVDSAGNIFNKNIIHPCVHFLYLLRKCFQDANLILKGDVLIDSMFENAWVFSGTEYFNKVSQFQNSRNLTVNDYEGYENVTLYLQGGPAILPRYTYRETISLAFNDQIFINGKFHAKVRGQTMLKFVIQINGNNIWQHEKFYSSYEDVTVPFSLNLNVNNVSLAFVIVGFVIGFNEGYNVLEYQLKSKSIVSNTSSQSDDAEVENPNKIDLKRAVPDMTVGEFVNIIRNWFNYEFFIKENVISMNRIGDKEPNNIKNFEVSEIKSPKRNLLQKRSYVLKNTDLEDFKLNSIYFDKDGVTINKEENDNTTVIEINGYPLPVEKRKELSPLTASVKKDSSSVLALVFYNGLDNSGQNNAIAKPQATFPDLFYSNWEKWLRQRVNGSEFNWKFQIPADDLEVKISDYIKCYNNIHIITGWTKDLNEGTYEIDITTETVY</sequence>
<organism evidence="1 2">
    <name type="scientific">Chryseobacterium vrystaatense</name>
    <dbReference type="NCBI Taxonomy" id="307480"/>
    <lineage>
        <taxon>Bacteria</taxon>
        <taxon>Pseudomonadati</taxon>
        <taxon>Bacteroidota</taxon>
        <taxon>Flavobacteriia</taxon>
        <taxon>Flavobacteriales</taxon>
        <taxon>Weeksellaceae</taxon>
        <taxon>Chryseobacterium group</taxon>
        <taxon>Chryseobacterium</taxon>
    </lineage>
</organism>
<dbReference type="Proteomes" id="UP000028719">
    <property type="component" value="Unassembled WGS sequence"/>
</dbReference>
<dbReference type="RefSeq" id="WP_034740924.1">
    <property type="nucleotide sequence ID" value="NZ_JPRI01000002.1"/>
</dbReference>
<evidence type="ECO:0000313" key="1">
    <source>
        <dbReference type="EMBL" id="KFF26846.1"/>
    </source>
</evidence>
<proteinExistence type="predicted"/>
<protein>
    <submittedName>
        <fullName evidence="1">Uncharacterized protein</fullName>
    </submittedName>
</protein>
<accession>A0ABR4UP03</accession>
<evidence type="ECO:0000313" key="2">
    <source>
        <dbReference type="Proteomes" id="UP000028719"/>
    </source>
</evidence>
<reference evidence="1 2" key="1">
    <citation type="submission" date="2014-07" db="EMBL/GenBank/DDBJ databases">
        <title>Genome of Chryseobacterium vrystaatense LMG 22846.</title>
        <authorList>
            <person name="Pipes S.E."/>
            <person name="Stropko S.J."/>
            <person name="Newman J.D."/>
        </authorList>
    </citation>
    <scope>NUCLEOTIDE SEQUENCE [LARGE SCALE GENOMIC DNA]</scope>
    <source>
        <strain evidence="1 2">LMG 22846</strain>
    </source>
</reference>
<keyword evidence="2" id="KW-1185">Reference proteome</keyword>
<gene>
    <name evidence="1" type="ORF">IW16_06070</name>
</gene>
<comment type="caution">
    <text evidence="1">The sequence shown here is derived from an EMBL/GenBank/DDBJ whole genome shotgun (WGS) entry which is preliminary data.</text>
</comment>
<dbReference type="EMBL" id="JPRI01000002">
    <property type="protein sequence ID" value="KFF26846.1"/>
    <property type="molecule type" value="Genomic_DNA"/>
</dbReference>
<name>A0ABR4UP03_9FLAO</name>